<dbReference type="GO" id="GO:0015087">
    <property type="term" value="F:cobalt ion transmembrane transporter activity"/>
    <property type="evidence" value="ECO:0007669"/>
    <property type="project" value="TreeGrafter"/>
</dbReference>
<organism evidence="6 7">
    <name type="scientific">Pholiota conissans</name>
    <dbReference type="NCBI Taxonomy" id="109636"/>
    <lineage>
        <taxon>Eukaryota</taxon>
        <taxon>Fungi</taxon>
        <taxon>Dikarya</taxon>
        <taxon>Basidiomycota</taxon>
        <taxon>Agaricomycotina</taxon>
        <taxon>Agaricomycetes</taxon>
        <taxon>Agaricomycetidae</taxon>
        <taxon>Agaricales</taxon>
        <taxon>Agaricineae</taxon>
        <taxon>Strophariaceae</taxon>
        <taxon>Pholiota</taxon>
    </lineage>
</organism>
<keyword evidence="7" id="KW-1185">Reference proteome</keyword>
<evidence type="ECO:0000313" key="7">
    <source>
        <dbReference type="Proteomes" id="UP000807469"/>
    </source>
</evidence>
<dbReference type="EMBL" id="MU155137">
    <property type="protein sequence ID" value="KAF9485235.1"/>
    <property type="molecule type" value="Genomic_DNA"/>
</dbReference>
<dbReference type="OrthoDB" id="3231000at2759"/>
<proteinExistence type="predicted"/>
<dbReference type="SUPFAM" id="SSF144083">
    <property type="entry name" value="Magnesium transport protein CorA, transmembrane region"/>
    <property type="match status" value="1"/>
</dbReference>
<evidence type="ECO:0000313" key="6">
    <source>
        <dbReference type="EMBL" id="KAF9485235.1"/>
    </source>
</evidence>
<sequence>MAFSVFLPEHPSNERTMPPRIPLASYRHAGPSGPWPWADIVEESYETNLFLPGSNTEPKTQADDSSDSWRRYPTQLFPNWQSPRLLRSGMKKLIDKRKEKGDPDCVVYYIEIDKGGRFTKPGQYTVDEDSPTEFWETIKQERTRPNHVKVLFVENLSGTALQMLGTMYKIEPFFFSSSLNWIPSRYQEGMQQNQGDHITITLTFLRAMPNPMTAPNTPSTGAQFFTQMLSRVGTATIDPQAPVVLRSNDRILLLDLLAFHMVRDKNGSTIISYHPTQEWKSTSAIYLRTRVGHAGTSVYWQSLLQRSDDPTMILLCMLWYAMYAWDEALENLYVHICWLESRVLVANDIHLTRELHSIRASLLHYASLLQSFRKAVLFVRTTPNPAMQEHPDLEESAKIMDRECDTLISEIDRLEMFRGMQEMRIENMINLAFASVNFEDSRHTQALSEASLRDGTAMKQISYMTMVFLPASFVATLFGMNVTIVEDGAHASMGQYLAVAVPLTAVTIWIMVGLRWQGESQETQKPFLYQLKWPIHYSQKLAKRMVRRVKNKDSMNEGVV</sequence>
<evidence type="ECO:0000256" key="1">
    <source>
        <dbReference type="ARBA" id="ARBA00004651"/>
    </source>
</evidence>
<accession>A0A9P5ZEJ5</accession>
<keyword evidence="3 5" id="KW-1133">Transmembrane helix</keyword>
<name>A0A9P5ZEJ5_9AGAR</name>
<reference evidence="6" key="1">
    <citation type="submission" date="2020-11" db="EMBL/GenBank/DDBJ databases">
        <authorList>
            <consortium name="DOE Joint Genome Institute"/>
            <person name="Ahrendt S."/>
            <person name="Riley R."/>
            <person name="Andreopoulos W."/>
            <person name="Labutti K."/>
            <person name="Pangilinan J."/>
            <person name="Ruiz-Duenas F.J."/>
            <person name="Barrasa J.M."/>
            <person name="Sanchez-Garcia M."/>
            <person name="Camarero S."/>
            <person name="Miyauchi S."/>
            <person name="Serrano A."/>
            <person name="Linde D."/>
            <person name="Babiker R."/>
            <person name="Drula E."/>
            <person name="Ayuso-Fernandez I."/>
            <person name="Pacheco R."/>
            <person name="Padilla G."/>
            <person name="Ferreira P."/>
            <person name="Barriuso J."/>
            <person name="Kellner H."/>
            <person name="Castanera R."/>
            <person name="Alfaro M."/>
            <person name="Ramirez L."/>
            <person name="Pisabarro A.G."/>
            <person name="Kuo A."/>
            <person name="Tritt A."/>
            <person name="Lipzen A."/>
            <person name="He G."/>
            <person name="Yan M."/>
            <person name="Ng V."/>
            <person name="Cullen D."/>
            <person name="Martin F."/>
            <person name="Rosso M.-N."/>
            <person name="Henrissat B."/>
            <person name="Hibbett D."/>
            <person name="Martinez A.T."/>
            <person name="Grigoriev I.V."/>
        </authorList>
    </citation>
    <scope>NUCLEOTIDE SEQUENCE</scope>
    <source>
        <strain evidence="6">CIRM-BRFM 674</strain>
    </source>
</reference>
<dbReference type="Gene3D" id="1.20.58.340">
    <property type="entry name" value="Magnesium transport protein CorA, transmembrane region"/>
    <property type="match status" value="1"/>
</dbReference>
<dbReference type="GO" id="GO:0015095">
    <property type="term" value="F:magnesium ion transmembrane transporter activity"/>
    <property type="evidence" value="ECO:0007669"/>
    <property type="project" value="TreeGrafter"/>
</dbReference>
<feature type="transmembrane region" description="Helical" evidence="5">
    <location>
        <begin position="461"/>
        <end position="484"/>
    </location>
</feature>
<evidence type="ECO:0000256" key="3">
    <source>
        <dbReference type="ARBA" id="ARBA00022989"/>
    </source>
</evidence>
<dbReference type="GO" id="GO:0050897">
    <property type="term" value="F:cobalt ion binding"/>
    <property type="evidence" value="ECO:0007669"/>
    <property type="project" value="TreeGrafter"/>
</dbReference>
<comment type="caution">
    <text evidence="6">The sequence shown here is derived from an EMBL/GenBank/DDBJ whole genome shotgun (WGS) entry which is preliminary data.</text>
</comment>
<gene>
    <name evidence="6" type="ORF">BDN70DRAFT_871644</name>
</gene>
<keyword evidence="2 5" id="KW-0812">Transmembrane</keyword>
<dbReference type="Pfam" id="PF01544">
    <property type="entry name" value="CorA"/>
    <property type="match status" value="1"/>
</dbReference>
<dbReference type="InterPro" id="IPR002523">
    <property type="entry name" value="MgTranspt_CorA/ZnTranspt_ZntB"/>
</dbReference>
<dbReference type="Proteomes" id="UP000807469">
    <property type="component" value="Unassembled WGS sequence"/>
</dbReference>
<dbReference type="GO" id="GO:0000287">
    <property type="term" value="F:magnesium ion binding"/>
    <property type="evidence" value="ECO:0007669"/>
    <property type="project" value="TreeGrafter"/>
</dbReference>
<dbReference type="InterPro" id="IPR045863">
    <property type="entry name" value="CorA_TM1_TM2"/>
</dbReference>
<evidence type="ECO:0000256" key="4">
    <source>
        <dbReference type="ARBA" id="ARBA00023136"/>
    </source>
</evidence>
<evidence type="ECO:0000256" key="5">
    <source>
        <dbReference type="SAM" id="Phobius"/>
    </source>
</evidence>
<feature type="transmembrane region" description="Helical" evidence="5">
    <location>
        <begin position="496"/>
        <end position="516"/>
    </location>
</feature>
<dbReference type="AlphaFoldDB" id="A0A9P5ZEJ5"/>
<dbReference type="PANTHER" id="PTHR46494">
    <property type="entry name" value="CORA FAMILY METAL ION TRANSPORTER (EUROFUNG)"/>
    <property type="match status" value="1"/>
</dbReference>
<comment type="subcellular location">
    <subcellularLocation>
        <location evidence="1">Cell membrane</location>
        <topology evidence="1">Multi-pass membrane protein</topology>
    </subcellularLocation>
</comment>
<protein>
    <submittedName>
        <fullName evidence="6">Uncharacterized protein</fullName>
    </submittedName>
</protein>
<dbReference type="PANTHER" id="PTHR46494:SF1">
    <property type="entry name" value="CORA FAMILY METAL ION TRANSPORTER (EUROFUNG)"/>
    <property type="match status" value="1"/>
</dbReference>
<dbReference type="GO" id="GO:0005886">
    <property type="term" value="C:plasma membrane"/>
    <property type="evidence" value="ECO:0007669"/>
    <property type="project" value="UniProtKB-SubCell"/>
</dbReference>
<keyword evidence="4 5" id="KW-0472">Membrane</keyword>
<evidence type="ECO:0000256" key="2">
    <source>
        <dbReference type="ARBA" id="ARBA00022692"/>
    </source>
</evidence>